<dbReference type="GO" id="GO:0030272">
    <property type="term" value="F:5-formyltetrahydrofolate cyclo-ligase activity"/>
    <property type="evidence" value="ECO:0007669"/>
    <property type="project" value="UniProtKB-EC"/>
</dbReference>
<dbReference type="GO" id="GO:0005524">
    <property type="term" value="F:ATP binding"/>
    <property type="evidence" value="ECO:0007669"/>
    <property type="project" value="UniProtKB-KW"/>
</dbReference>
<dbReference type="PANTHER" id="PTHR23407:SF1">
    <property type="entry name" value="5-FORMYLTETRAHYDROFOLATE CYCLO-LIGASE"/>
    <property type="match status" value="1"/>
</dbReference>
<keyword evidence="2 4" id="KW-0547">Nucleotide-binding</keyword>
<dbReference type="RefSeq" id="WP_085099102.1">
    <property type="nucleotide sequence ID" value="NZ_AP022603.1"/>
</dbReference>
<dbReference type="InterPro" id="IPR002698">
    <property type="entry name" value="FTHF_cligase"/>
</dbReference>
<dbReference type="Proteomes" id="UP000193484">
    <property type="component" value="Unassembled WGS sequence"/>
</dbReference>
<organism evidence="5 6">
    <name type="scientific">Mycolicibacterium fallax</name>
    <name type="common">Mycobacterium fallax</name>
    <dbReference type="NCBI Taxonomy" id="1793"/>
    <lineage>
        <taxon>Bacteria</taxon>
        <taxon>Bacillati</taxon>
        <taxon>Actinomycetota</taxon>
        <taxon>Actinomycetes</taxon>
        <taxon>Mycobacteriales</taxon>
        <taxon>Mycobacteriaceae</taxon>
        <taxon>Mycolicibacterium</taxon>
    </lineage>
</organism>
<evidence type="ECO:0000256" key="1">
    <source>
        <dbReference type="ARBA" id="ARBA00010638"/>
    </source>
</evidence>
<comment type="cofactor">
    <cofactor evidence="4">
        <name>Mg(2+)</name>
        <dbReference type="ChEBI" id="CHEBI:18420"/>
    </cofactor>
</comment>
<protein>
    <recommendedName>
        <fullName evidence="4">5-formyltetrahydrofolate cyclo-ligase</fullName>
        <ecNumber evidence="4">6.3.3.2</ecNumber>
    </recommendedName>
</protein>
<dbReference type="InterPro" id="IPR037171">
    <property type="entry name" value="NagB/RpiA_transferase-like"/>
</dbReference>
<reference evidence="5 6" key="1">
    <citation type="submission" date="2016-01" db="EMBL/GenBank/DDBJ databases">
        <title>The new phylogeny of the genus Mycobacterium.</title>
        <authorList>
            <person name="Tarcisio F."/>
            <person name="Conor M."/>
            <person name="Antonella G."/>
            <person name="Elisabetta G."/>
            <person name="Giulia F.S."/>
            <person name="Sara T."/>
            <person name="Anna F."/>
            <person name="Clotilde B."/>
            <person name="Roberto B."/>
            <person name="Veronica D.S."/>
            <person name="Fabio R."/>
            <person name="Monica P."/>
            <person name="Olivier J."/>
            <person name="Enrico T."/>
            <person name="Nicola S."/>
        </authorList>
    </citation>
    <scope>NUCLEOTIDE SEQUENCE [LARGE SCALE GENOMIC DNA]</scope>
    <source>
        <strain evidence="5 6">DSM 44179</strain>
    </source>
</reference>
<evidence type="ECO:0000313" key="5">
    <source>
        <dbReference type="EMBL" id="ORU99845.1"/>
    </source>
</evidence>
<dbReference type="GO" id="GO:0046872">
    <property type="term" value="F:metal ion binding"/>
    <property type="evidence" value="ECO:0007669"/>
    <property type="project" value="UniProtKB-KW"/>
</dbReference>
<keyword evidence="5" id="KW-0436">Ligase</keyword>
<dbReference type="OrthoDB" id="3242798at2"/>
<comment type="similarity">
    <text evidence="1 4">Belongs to the 5-formyltetrahydrofolate cyclo-ligase family.</text>
</comment>
<sequence length="198" mass="20418">MHTEAKSALRRRLLAARRAVGAPQRSAEAAALTAALTAAIAERAPDTVCGYVPVGSEPGSISLLDALDAAGVRVLLPVTVLDDDGGPGPLRWGRYRPAGLVAARYGLREPDGPVLPAEEIGAAQLIVVPALAVDRRGGRLGRGAGFYDRSLPLRAPGTPLIAVVRDEEVLDEVPTGPHDVAMTHLATPGLGVRAVSAP</sequence>
<evidence type="ECO:0000313" key="6">
    <source>
        <dbReference type="Proteomes" id="UP000193484"/>
    </source>
</evidence>
<dbReference type="PIRSF" id="PIRSF006806">
    <property type="entry name" value="FTHF_cligase"/>
    <property type="match status" value="1"/>
</dbReference>
<dbReference type="AlphaFoldDB" id="A0A1X1R5J5"/>
<comment type="caution">
    <text evidence="5">The sequence shown here is derived from an EMBL/GenBank/DDBJ whole genome shotgun (WGS) entry which is preliminary data.</text>
</comment>
<dbReference type="GO" id="GO:0035999">
    <property type="term" value="P:tetrahydrofolate interconversion"/>
    <property type="evidence" value="ECO:0007669"/>
    <property type="project" value="TreeGrafter"/>
</dbReference>
<dbReference type="GO" id="GO:0009396">
    <property type="term" value="P:folic acid-containing compound biosynthetic process"/>
    <property type="evidence" value="ECO:0007669"/>
    <property type="project" value="TreeGrafter"/>
</dbReference>
<dbReference type="STRING" id="1793.AWC04_16675"/>
<dbReference type="EMBL" id="LQOJ01000051">
    <property type="protein sequence ID" value="ORU99845.1"/>
    <property type="molecule type" value="Genomic_DNA"/>
</dbReference>
<keyword evidence="4" id="KW-0460">Magnesium</keyword>
<proteinExistence type="inferred from homology"/>
<gene>
    <name evidence="5" type="ORF">AWC04_16675</name>
</gene>
<accession>A0A1X1R5J5</accession>
<dbReference type="SUPFAM" id="SSF100950">
    <property type="entry name" value="NagB/RpiA/CoA transferase-like"/>
    <property type="match status" value="1"/>
</dbReference>
<evidence type="ECO:0000256" key="2">
    <source>
        <dbReference type="ARBA" id="ARBA00022741"/>
    </source>
</evidence>
<dbReference type="PANTHER" id="PTHR23407">
    <property type="entry name" value="ATPASE INHIBITOR/5-FORMYLTETRAHYDROFOLATE CYCLO-LIGASE"/>
    <property type="match status" value="1"/>
</dbReference>
<keyword evidence="4" id="KW-0479">Metal-binding</keyword>
<comment type="catalytic activity">
    <reaction evidence="4">
        <text>(6S)-5-formyl-5,6,7,8-tetrahydrofolate + ATP = (6R)-5,10-methenyltetrahydrofolate + ADP + phosphate</text>
        <dbReference type="Rhea" id="RHEA:10488"/>
        <dbReference type="ChEBI" id="CHEBI:30616"/>
        <dbReference type="ChEBI" id="CHEBI:43474"/>
        <dbReference type="ChEBI" id="CHEBI:57455"/>
        <dbReference type="ChEBI" id="CHEBI:57457"/>
        <dbReference type="ChEBI" id="CHEBI:456216"/>
        <dbReference type="EC" id="6.3.3.2"/>
    </reaction>
</comment>
<dbReference type="Pfam" id="PF01812">
    <property type="entry name" value="5-FTHF_cyc-lig"/>
    <property type="match status" value="1"/>
</dbReference>
<keyword evidence="6" id="KW-1185">Reference proteome</keyword>
<dbReference type="Gene3D" id="3.40.50.10420">
    <property type="entry name" value="NagB/RpiA/CoA transferase-like"/>
    <property type="match status" value="1"/>
</dbReference>
<name>A0A1X1R5J5_MYCFA</name>
<dbReference type="NCBIfam" id="TIGR02727">
    <property type="entry name" value="MTHFS_bact"/>
    <property type="match status" value="1"/>
</dbReference>
<dbReference type="InterPro" id="IPR024185">
    <property type="entry name" value="FTHF_cligase-like_sf"/>
</dbReference>
<dbReference type="EC" id="6.3.3.2" evidence="4"/>
<evidence type="ECO:0000256" key="3">
    <source>
        <dbReference type="ARBA" id="ARBA00022840"/>
    </source>
</evidence>
<evidence type="ECO:0000256" key="4">
    <source>
        <dbReference type="RuleBase" id="RU361279"/>
    </source>
</evidence>
<keyword evidence="3 4" id="KW-0067">ATP-binding</keyword>